<proteinExistence type="predicted"/>
<reference evidence="2 3" key="1">
    <citation type="submission" date="2024-02" db="EMBL/GenBank/DDBJ databases">
        <authorList>
            <person name="Chen Y."/>
            <person name="Shah S."/>
            <person name="Dougan E. K."/>
            <person name="Thang M."/>
            <person name="Chan C."/>
        </authorList>
    </citation>
    <scope>NUCLEOTIDE SEQUENCE [LARGE SCALE GENOMIC DNA]</scope>
</reference>
<keyword evidence="3" id="KW-1185">Reference proteome</keyword>
<evidence type="ECO:0000313" key="3">
    <source>
        <dbReference type="Proteomes" id="UP001642484"/>
    </source>
</evidence>
<feature type="region of interest" description="Disordered" evidence="1">
    <location>
        <begin position="29"/>
        <end position="64"/>
    </location>
</feature>
<protein>
    <submittedName>
        <fullName evidence="2">Uncharacterized protein</fullName>
    </submittedName>
</protein>
<evidence type="ECO:0000313" key="2">
    <source>
        <dbReference type="EMBL" id="CAK9089205.1"/>
    </source>
</evidence>
<evidence type="ECO:0000256" key="1">
    <source>
        <dbReference type="SAM" id="MobiDB-lite"/>
    </source>
</evidence>
<feature type="compositionally biased region" description="Polar residues" evidence="1">
    <location>
        <begin position="51"/>
        <end position="64"/>
    </location>
</feature>
<name>A0ABP0QLR4_9DINO</name>
<accession>A0ABP0QLR4</accession>
<organism evidence="2 3">
    <name type="scientific">Durusdinium trenchii</name>
    <dbReference type="NCBI Taxonomy" id="1381693"/>
    <lineage>
        <taxon>Eukaryota</taxon>
        <taxon>Sar</taxon>
        <taxon>Alveolata</taxon>
        <taxon>Dinophyceae</taxon>
        <taxon>Suessiales</taxon>
        <taxon>Symbiodiniaceae</taxon>
        <taxon>Durusdinium</taxon>
    </lineage>
</organism>
<dbReference type="Proteomes" id="UP001642484">
    <property type="component" value="Unassembled WGS sequence"/>
</dbReference>
<dbReference type="EMBL" id="CAXAMN010024695">
    <property type="protein sequence ID" value="CAK9089205.1"/>
    <property type="molecule type" value="Genomic_DNA"/>
</dbReference>
<gene>
    <name evidence="2" type="ORF">CCMP2556_LOCUS42962</name>
</gene>
<sequence>MRPFWKTRDIRRTFTGGFHRVTHGLPCRTERPRRARSVSSTWSKRRPTSARAWSSSTGQSSTMAGSAQTIPMWAVPSACLALSPQCFG</sequence>
<comment type="caution">
    <text evidence="2">The sequence shown here is derived from an EMBL/GenBank/DDBJ whole genome shotgun (WGS) entry which is preliminary data.</text>
</comment>